<evidence type="ECO:0000256" key="1">
    <source>
        <dbReference type="SAM" id="Phobius"/>
    </source>
</evidence>
<dbReference type="GeneID" id="17257644"/>
<feature type="transmembrane region" description="Helical" evidence="1">
    <location>
        <begin position="234"/>
        <end position="258"/>
    </location>
</feature>
<evidence type="ECO:0000313" key="2">
    <source>
        <dbReference type="EnsemblProtists" id="EOD11493"/>
    </source>
</evidence>
<keyword evidence="1" id="KW-0472">Membrane</keyword>
<dbReference type="KEGG" id="ehx:EMIHUDRAFT_446094"/>
<dbReference type="Proteomes" id="UP000013827">
    <property type="component" value="Unassembled WGS sequence"/>
</dbReference>
<dbReference type="RefSeq" id="XP_005763922.1">
    <property type="nucleotide sequence ID" value="XM_005763865.1"/>
</dbReference>
<sequence>MSKPVPTTAQPSKKYVAFKRSQLNPAVKSRTAAFPSMPDAGSLSMPDASSLTPDWDEQCGKFACPKCAPLCVPIQMFKWCFIILLAPLIAICLVFSSPLLFWVSAGKDAAKVAGGKPGKFLTAASDVLFWLFMPLMLEEYCIFKMTGYKAVPLTWYGPDGENGEKFSIDFSSFAAFKGSFANIFCGESESDDQSGAGPSGATSVAEKLDLSSHFGSMSSPGFSALACFTQPLKWFLAIPLILCSLVGFAFTIWPYIIVRSVGPKPGNKSAAGLGCVCLALTSPVLACEIGVVWLIGLKLPPLGTFCCESVEKPTFKDLINPLSGAKIYTSTGGEADEADAATLLSDQI</sequence>
<feature type="transmembrane region" description="Helical" evidence="1">
    <location>
        <begin position="270"/>
        <end position="295"/>
    </location>
</feature>
<feature type="transmembrane region" description="Helical" evidence="1">
    <location>
        <begin position="79"/>
        <end position="100"/>
    </location>
</feature>
<feature type="transmembrane region" description="Helical" evidence="1">
    <location>
        <begin position="120"/>
        <end position="137"/>
    </location>
</feature>
<dbReference type="EnsemblProtists" id="EOD20470">
    <property type="protein sequence ID" value="EOD20470"/>
    <property type="gene ID" value="EMIHUDRAFT_435847"/>
</dbReference>
<dbReference type="GeneID" id="17266017"/>
<keyword evidence="1" id="KW-0812">Transmembrane</keyword>
<proteinExistence type="predicted"/>
<name>A0A0D3IJQ8_EMIH1</name>
<dbReference type="AlphaFoldDB" id="A0A0D3IJQ8"/>
<dbReference type="RefSeq" id="XP_005772899.1">
    <property type="nucleotide sequence ID" value="XM_005772842.1"/>
</dbReference>
<evidence type="ECO:0000313" key="3">
    <source>
        <dbReference type="Proteomes" id="UP000013827"/>
    </source>
</evidence>
<organism evidence="2 3">
    <name type="scientific">Emiliania huxleyi (strain CCMP1516)</name>
    <dbReference type="NCBI Taxonomy" id="280463"/>
    <lineage>
        <taxon>Eukaryota</taxon>
        <taxon>Haptista</taxon>
        <taxon>Haptophyta</taxon>
        <taxon>Prymnesiophyceae</taxon>
        <taxon>Isochrysidales</taxon>
        <taxon>Noelaerhabdaceae</taxon>
        <taxon>Emiliania</taxon>
    </lineage>
</organism>
<protein>
    <submittedName>
        <fullName evidence="2">Uncharacterized protein</fullName>
    </submittedName>
</protein>
<keyword evidence="3" id="KW-1185">Reference proteome</keyword>
<dbReference type="PaxDb" id="2903-EOD11493"/>
<dbReference type="KEGG" id="ehx:EMIHUDRAFT_435847"/>
<keyword evidence="1" id="KW-1133">Transmembrane helix</keyword>
<dbReference type="EnsemblProtists" id="EOD11493">
    <property type="protein sequence ID" value="EOD11493"/>
    <property type="gene ID" value="EMIHUDRAFT_446094"/>
</dbReference>
<dbReference type="HOGENOM" id="CLU_797941_0_0_1"/>
<accession>A0A0D3IJQ8</accession>
<reference evidence="3" key="1">
    <citation type="journal article" date="2013" name="Nature">
        <title>Pan genome of the phytoplankton Emiliania underpins its global distribution.</title>
        <authorList>
            <person name="Read B.A."/>
            <person name="Kegel J."/>
            <person name="Klute M.J."/>
            <person name="Kuo A."/>
            <person name="Lefebvre S.C."/>
            <person name="Maumus F."/>
            <person name="Mayer C."/>
            <person name="Miller J."/>
            <person name="Monier A."/>
            <person name="Salamov A."/>
            <person name="Young J."/>
            <person name="Aguilar M."/>
            <person name="Claverie J.M."/>
            <person name="Frickenhaus S."/>
            <person name="Gonzalez K."/>
            <person name="Herman E.K."/>
            <person name="Lin Y.C."/>
            <person name="Napier J."/>
            <person name="Ogata H."/>
            <person name="Sarno A.F."/>
            <person name="Shmutz J."/>
            <person name="Schroeder D."/>
            <person name="de Vargas C."/>
            <person name="Verret F."/>
            <person name="von Dassow P."/>
            <person name="Valentin K."/>
            <person name="Van de Peer Y."/>
            <person name="Wheeler G."/>
            <person name="Dacks J.B."/>
            <person name="Delwiche C.F."/>
            <person name="Dyhrman S.T."/>
            <person name="Glockner G."/>
            <person name="John U."/>
            <person name="Richards T."/>
            <person name="Worden A.Z."/>
            <person name="Zhang X."/>
            <person name="Grigoriev I.V."/>
            <person name="Allen A.E."/>
            <person name="Bidle K."/>
            <person name="Borodovsky M."/>
            <person name="Bowler C."/>
            <person name="Brownlee C."/>
            <person name="Cock J.M."/>
            <person name="Elias M."/>
            <person name="Gladyshev V.N."/>
            <person name="Groth M."/>
            <person name="Guda C."/>
            <person name="Hadaegh A."/>
            <person name="Iglesias-Rodriguez M.D."/>
            <person name="Jenkins J."/>
            <person name="Jones B.M."/>
            <person name="Lawson T."/>
            <person name="Leese F."/>
            <person name="Lindquist E."/>
            <person name="Lobanov A."/>
            <person name="Lomsadze A."/>
            <person name="Malik S.B."/>
            <person name="Marsh M.E."/>
            <person name="Mackinder L."/>
            <person name="Mock T."/>
            <person name="Mueller-Roeber B."/>
            <person name="Pagarete A."/>
            <person name="Parker M."/>
            <person name="Probert I."/>
            <person name="Quesneville H."/>
            <person name="Raines C."/>
            <person name="Rensing S.A."/>
            <person name="Riano-Pachon D.M."/>
            <person name="Richier S."/>
            <person name="Rokitta S."/>
            <person name="Shiraiwa Y."/>
            <person name="Soanes D.M."/>
            <person name="van der Giezen M."/>
            <person name="Wahlund T.M."/>
            <person name="Williams B."/>
            <person name="Wilson W."/>
            <person name="Wolfe G."/>
            <person name="Wurch L.L."/>
        </authorList>
    </citation>
    <scope>NUCLEOTIDE SEQUENCE</scope>
</reference>
<reference evidence="2" key="2">
    <citation type="submission" date="2024-10" db="UniProtKB">
        <authorList>
            <consortium name="EnsemblProtists"/>
        </authorList>
    </citation>
    <scope>IDENTIFICATION</scope>
</reference>